<name>A0ACB1A050_MELEN</name>
<keyword evidence="2" id="KW-1185">Reference proteome</keyword>
<sequence>MSEDRKIAEYEGIKYYSEEGQWYRLLPIGGGQVPVDIKKAKRRIEISLPQENLLDVFKFLDFDQLLTFQQTSFYFKNIVDKYGKELARKKFARLEFLSKCENGEFVKIEEPHLYDFELSKQLKKKWIRGIEESIPMFLIRSGYKDVDTVVCELEQNNKGKKGYNLLFELIIDRSGTGVRNFAGIFSDEFRTLFKDFRMRDPANTILLVSTILVKICQNSKIFLTKNF</sequence>
<gene>
    <name evidence="1" type="ORF">MENTE1834_LOCUS31975</name>
</gene>
<comment type="caution">
    <text evidence="1">The sequence shown here is derived from an EMBL/GenBank/DDBJ whole genome shotgun (WGS) entry which is preliminary data.</text>
</comment>
<organism evidence="1 2">
    <name type="scientific">Meloidogyne enterolobii</name>
    <name type="common">Root-knot nematode worm</name>
    <name type="synonym">Meloidogyne mayaguensis</name>
    <dbReference type="NCBI Taxonomy" id="390850"/>
    <lineage>
        <taxon>Eukaryota</taxon>
        <taxon>Metazoa</taxon>
        <taxon>Ecdysozoa</taxon>
        <taxon>Nematoda</taxon>
        <taxon>Chromadorea</taxon>
        <taxon>Rhabditida</taxon>
        <taxon>Tylenchina</taxon>
        <taxon>Tylenchomorpha</taxon>
        <taxon>Tylenchoidea</taxon>
        <taxon>Meloidogynidae</taxon>
        <taxon>Meloidogyninae</taxon>
        <taxon>Meloidogyne</taxon>
    </lineage>
</organism>
<accession>A0ACB1A050</accession>
<evidence type="ECO:0000313" key="1">
    <source>
        <dbReference type="EMBL" id="CAK5084579.1"/>
    </source>
</evidence>
<evidence type="ECO:0000313" key="2">
    <source>
        <dbReference type="Proteomes" id="UP001497535"/>
    </source>
</evidence>
<reference evidence="1" key="1">
    <citation type="submission" date="2023-11" db="EMBL/GenBank/DDBJ databases">
        <authorList>
            <person name="Poullet M."/>
        </authorList>
    </citation>
    <scope>NUCLEOTIDE SEQUENCE</scope>
    <source>
        <strain evidence="1">E1834</strain>
    </source>
</reference>
<dbReference type="EMBL" id="CAVMJV010000054">
    <property type="protein sequence ID" value="CAK5084579.1"/>
    <property type="molecule type" value="Genomic_DNA"/>
</dbReference>
<protein>
    <submittedName>
        <fullName evidence="1">Uncharacterized protein</fullName>
    </submittedName>
</protein>
<dbReference type="Proteomes" id="UP001497535">
    <property type="component" value="Unassembled WGS sequence"/>
</dbReference>
<proteinExistence type="predicted"/>